<comment type="caution">
    <text evidence="5">The sequence shown here is derived from an EMBL/GenBank/DDBJ whole genome shotgun (WGS) entry which is preliminary data.</text>
</comment>
<keyword evidence="2 4" id="KW-0547">Nucleotide-binding</keyword>
<dbReference type="InterPro" id="IPR024185">
    <property type="entry name" value="FTHF_cligase-like_sf"/>
</dbReference>
<protein>
    <recommendedName>
        <fullName evidence="4">5-formyltetrahydrofolate cyclo-ligase</fullName>
        <ecNumber evidence="4">6.3.3.2</ecNumber>
    </recommendedName>
</protein>
<sequence>MDKMQIRQLTLDQMKSLDYETKLSTDQILANRLFNSNLYHDARNIGIVLSMPHEIDTKPIIQQMLNSSKRVFVPETNYETKKMDFKLLPNLDGLGTDEKGIPCVIEDTLICNELDLLIVPGVAFNKEGYRIGYGGGFFDRFISQYKPKTISLVYDFQLKSFNHETHDQPVDSMIIAST</sequence>
<evidence type="ECO:0000256" key="4">
    <source>
        <dbReference type="RuleBase" id="RU361279"/>
    </source>
</evidence>
<proteinExistence type="inferred from homology"/>
<dbReference type="SUPFAM" id="SSF100950">
    <property type="entry name" value="NagB/RpiA/CoA transferase-like"/>
    <property type="match status" value="1"/>
</dbReference>
<comment type="similarity">
    <text evidence="1 4">Belongs to the 5-formyltetrahydrofolate cyclo-ligase family.</text>
</comment>
<dbReference type="NCBIfam" id="TIGR02727">
    <property type="entry name" value="MTHFS_bact"/>
    <property type="match status" value="1"/>
</dbReference>
<dbReference type="EC" id="6.3.3.2" evidence="4"/>
<dbReference type="InterPro" id="IPR002698">
    <property type="entry name" value="FTHF_cligase"/>
</dbReference>
<evidence type="ECO:0000313" key="5">
    <source>
        <dbReference type="EMBL" id="MCU5746369.1"/>
    </source>
</evidence>
<dbReference type="InterPro" id="IPR037171">
    <property type="entry name" value="NagB/RpiA_transferase-like"/>
</dbReference>
<dbReference type="EMBL" id="JAOPKZ010000010">
    <property type="protein sequence ID" value="MCU5746369.1"/>
    <property type="molecule type" value="Genomic_DNA"/>
</dbReference>
<dbReference type="GO" id="GO:0030272">
    <property type="term" value="F:5-formyltetrahydrofolate cyclo-ligase activity"/>
    <property type="evidence" value="ECO:0007669"/>
    <property type="project" value="UniProtKB-EC"/>
</dbReference>
<dbReference type="PANTHER" id="PTHR23407">
    <property type="entry name" value="ATPASE INHIBITOR/5-FORMYLTETRAHYDROFOLATE CYCLO-LIGASE"/>
    <property type="match status" value="1"/>
</dbReference>
<evidence type="ECO:0000313" key="6">
    <source>
        <dbReference type="Proteomes" id="UP001209553"/>
    </source>
</evidence>
<keyword evidence="3 4" id="KW-0067">ATP-binding</keyword>
<comment type="cofactor">
    <cofactor evidence="4">
        <name>Mg(2+)</name>
        <dbReference type="ChEBI" id="CHEBI:18420"/>
    </cofactor>
</comment>
<dbReference type="PANTHER" id="PTHR23407:SF1">
    <property type="entry name" value="5-FORMYLTETRAHYDROFOLATE CYCLO-LIGASE"/>
    <property type="match status" value="1"/>
</dbReference>
<evidence type="ECO:0000256" key="3">
    <source>
        <dbReference type="ARBA" id="ARBA00022840"/>
    </source>
</evidence>
<dbReference type="PIRSF" id="PIRSF006806">
    <property type="entry name" value="FTHF_cligase"/>
    <property type="match status" value="1"/>
</dbReference>
<accession>A0ABT2QQV9</accession>
<gene>
    <name evidence="5" type="ORF">N9R04_06520</name>
</gene>
<organism evidence="5 6">
    <name type="scientific">Staphylococcus marylandisciuri</name>
    <dbReference type="NCBI Taxonomy" id="2981529"/>
    <lineage>
        <taxon>Bacteria</taxon>
        <taxon>Bacillati</taxon>
        <taxon>Bacillota</taxon>
        <taxon>Bacilli</taxon>
        <taxon>Bacillales</taxon>
        <taxon>Staphylococcaceae</taxon>
        <taxon>Staphylococcus</taxon>
    </lineage>
</organism>
<dbReference type="Proteomes" id="UP001209553">
    <property type="component" value="Unassembled WGS sequence"/>
</dbReference>
<evidence type="ECO:0000256" key="2">
    <source>
        <dbReference type="ARBA" id="ARBA00022741"/>
    </source>
</evidence>
<keyword evidence="4" id="KW-0460">Magnesium</keyword>
<keyword evidence="6" id="KW-1185">Reference proteome</keyword>
<evidence type="ECO:0000256" key="1">
    <source>
        <dbReference type="ARBA" id="ARBA00010638"/>
    </source>
</evidence>
<comment type="catalytic activity">
    <reaction evidence="4">
        <text>(6S)-5-formyl-5,6,7,8-tetrahydrofolate + ATP = (6R)-5,10-methenyltetrahydrofolate + ADP + phosphate</text>
        <dbReference type="Rhea" id="RHEA:10488"/>
        <dbReference type="ChEBI" id="CHEBI:30616"/>
        <dbReference type="ChEBI" id="CHEBI:43474"/>
        <dbReference type="ChEBI" id="CHEBI:57455"/>
        <dbReference type="ChEBI" id="CHEBI:57457"/>
        <dbReference type="ChEBI" id="CHEBI:456216"/>
        <dbReference type="EC" id="6.3.3.2"/>
    </reaction>
</comment>
<keyword evidence="5" id="KW-0436">Ligase</keyword>
<keyword evidence="4" id="KW-0479">Metal-binding</keyword>
<dbReference type="Gene3D" id="3.40.50.10420">
    <property type="entry name" value="NagB/RpiA/CoA transferase-like"/>
    <property type="match status" value="1"/>
</dbReference>
<dbReference type="Pfam" id="PF01812">
    <property type="entry name" value="5-FTHF_cyc-lig"/>
    <property type="match status" value="1"/>
</dbReference>
<name>A0ABT2QQV9_9STAP</name>
<reference evidence="5 6" key="1">
    <citation type="journal article" date="2023" name="Int. J. Syst. Evol. Microbiol.">
        <title>Streptococcus sciuri sp. nov., Staphylococcus marylandisciuri sp. nov. and Staphylococcus americanisciuri sp. nov., isolated from faeces of eastern grey squirrel (Sciurus carolinensis).</title>
        <authorList>
            <person name="Volokhov D.V."/>
            <person name="Zagorodnyaya T.A."/>
            <person name="Furtak V.A."/>
            <person name="Nattanmai G."/>
            <person name="Randall L."/>
            <person name="Jose S."/>
            <person name="Gao Y."/>
            <person name="Eisenberg T."/>
            <person name="Delmonte P."/>
            <person name="Blom J."/>
            <person name="Mitchell K.K."/>
        </authorList>
    </citation>
    <scope>NUCLEOTIDE SEQUENCE [LARGE SCALE GENOMIC DNA]</scope>
    <source>
        <strain evidence="5 6">SQ8-PEA</strain>
    </source>
</reference>